<sequence length="80" mass="7986">MTGLEENKGDRAAATLSLSIAGSGASPAGNGWGTSPSNVIQLLPASSGCAPDERSRSACRPVGRSSCPLQPQSTNGGVRM</sequence>
<protein>
    <submittedName>
        <fullName evidence="2">Uncharacterized protein</fullName>
    </submittedName>
</protein>
<organism evidence="2 3">
    <name type="scientific">Cirrhinus molitorella</name>
    <name type="common">mud carp</name>
    <dbReference type="NCBI Taxonomy" id="172907"/>
    <lineage>
        <taxon>Eukaryota</taxon>
        <taxon>Metazoa</taxon>
        <taxon>Chordata</taxon>
        <taxon>Craniata</taxon>
        <taxon>Vertebrata</taxon>
        <taxon>Euteleostomi</taxon>
        <taxon>Actinopterygii</taxon>
        <taxon>Neopterygii</taxon>
        <taxon>Teleostei</taxon>
        <taxon>Ostariophysi</taxon>
        <taxon>Cypriniformes</taxon>
        <taxon>Cyprinidae</taxon>
        <taxon>Labeoninae</taxon>
        <taxon>Labeonini</taxon>
        <taxon>Cirrhinus</taxon>
    </lineage>
</organism>
<evidence type="ECO:0000256" key="1">
    <source>
        <dbReference type="SAM" id="MobiDB-lite"/>
    </source>
</evidence>
<keyword evidence="3" id="KW-1185">Reference proteome</keyword>
<evidence type="ECO:0000313" key="3">
    <source>
        <dbReference type="Proteomes" id="UP001187343"/>
    </source>
</evidence>
<comment type="caution">
    <text evidence="2">The sequence shown here is derived from an EMBL/GenBank/DDBJ whole genome shotgun (WGS) entry which is preliminary data.</text>
</comment>
<evidence type="ECO:0000313" key="2">
    <source>
        <dbReference type="EMBL" id="KAK2870105.1"/>
    </source>
</evidence>
<reference evidence="2" key="1">
    <citation type="submission" date="2023-08" db="EMBL/GenBank/DDBJ databases">
        <title>Chromosome-level Genome Assembly of mud carp (Cirrhinus molitorella).</title>
        <authorList>
            <person name="Liu H."/>
        </authorList>
    </citation>
    <scope>NUCLEOTIDE SEQUENCE</scope>
    <source>
        <strain evidence="2">Prfri</strain>
        <tissue evidence="2">Muscle</tissue>
    </source>
</reference>
<accession>A0AA88P227</accession>
<dbReference type="AlphaFoldDB" id="A0AA88P227"/>
<feature type="region of interest" description="Disordered" evidence="1">
    <location>
        <begin position="46"/>
        <end position="80"/>
    </location>
</feature>
<name>A0AA88P227_9TELE</name>
<feature type="compositionally biased region" description="Polar residues" evidence="1">
    <location>
        <begin position="67"/>
        <end position="80"/>
    </location>
</feature>
<dbReference type="EMBL" id="JAUYZG010000024">
    <property type="protein sequence ID" value="KAK2870105.1"/>
    <property type="molecule type" value="Genomic_DNA"/>
</dbReference>
<gene>
    <name evidence="2" type="ORF">Q8A67_024497</name>
</gene>
<dbReference type="Proteomes" id="UP001187343">
    <property type="component" value="Unassembled WGS sequence"/>
</dbReference>
<proteinExistence type="predicted"/>